<organism evidence="11 12">
    <name type="scientific">Desulfobulbus oralis</name>
    <dbReference type="NCBI Taxonomy" id="1986146"/>
    <lineage>
        <taxon>Bacteria</taxon>
        <taxon>Pseudomonadati</taxon>
        <taxon>Thermodesulfobacteriota</taxon>
        <taxon>Desulfobulbia</taxon>
        <taxon>Desulfobulbales</taxon>
        <taxon>Desulfobulbaceae</taxon>
        <taxon>Desulfobulbus</taxon>
    </lineage>
</organism>
<dbReference type="KEGG" id="deo:CAY53_01565"/>
<keyword evidence="7 10" id="KW-1133">Transmembrane helix</keyword>
<feature type="transmembrane region" description="Helical" evidence="10">
    <location>
        <begin position="12"/>
        <end position="32"/>
    </location>
</feature>
<comment type="subcellular location">
    <subcellularLocation>
        <location evidence="1">Cell inner membrane</location>
        <topology evidence="1">Multi-pass membrane protein</topology>
    </subcellularLocation>
    <subcellularLocation>
        <location evidence="9">Cell membrane</location>
        <topology evidence="9">Multi-pass membrane protein</topology>
    </subcellularLocation>
</comment>
<gene>
    <name evidence="11" type="ORF">CAY53_01565</name>
</gene>
<dbReference type="PANTHER" id="PTHR30561">
    <property type="entry name" value="SMR FAMILY PROTON-DEPENDENT DRUG EFFLUX TRANSPORTER SUGE"/>
    <property type="match status" value="1"/>
</dbReference>
<evidence type="ECO:0000256" key="8">
    <source>
        <dbReference type="ARBA" id="ARBA00023136"/>
    </source>
</evidence>
<dbReference type="EMBL" id="CP021255">
    <property type="protein sequence ID" value="AVD70338.1"/>
    <property type="molecule type" value="Genomic_DNA"/>
</dbReference>
<dbReference type="InterPro" id="IPR037185">
    <property type="entry name" value="EmrE-like"/>
</dbReference>
<evidence type="ECO:0000256" key="7">
    <source>
        <dbReference type="ARBA" id="ARBA00022989"/>
    </source>
</evidence>
<dbReference type="GO" id="GO:0005886">
    <property type="term" value="C:plasma membrane"/>
    <property type="evidence" value="ECO:0007669"/>
    <property type="project" value="UniProtKB-SubCell"/>
</dbReference>
<sequence length="115" mass="12567">MGEHALFSSGMLGAFLWLMGAVATDMVAIYALVRCQGFRQSFWTCLSIAMIFLSFMCMRRVVLVIPLGVAYALWCVFGIFGTIIMGLVAFRQRLSGQSLIGIVLLTTGIICMALS</sequence>
<feature type="transmembrane region" description="Helical" evidence="10">
    <location>
        <begin position="38"/>
        <end position="57"/>
    </location>
</feature>
<dbReference type="GO" id="GO:0015220">
    <property type="term" value="F:choline transmembrane transporter activity"/>
    <property type="evidence" value="ECO:0007669"/>
    <property type="project" value="TreeGrafter"/>
</dbReference>
<protein>
    <recommendedName>
        <fullName evidence="3">Spermidine export protein MdtI</fullName>
    </recommendedName>
</protein>
<evidence type="ECO:0000313" key="12">
    <source>
        <dbReference type="Proteomes" id="UP000239867"/>
    </source>
</evidence>
<keyword evidence="6 9" id="KW-0812">Transmembrane</keyword>
<dbReference type="PANTHER" id="PTHR30561:SF6">
    <property type="entry name" value="SPERMIDINE EXPORT PROTEIN MDTI"/>
    <property type="match status" value="1"/>
</dbReference>
<keyword evidence="12" id="KW-1185">Reference proteome</keyword>
<evidence type="ECO:0000256" key="4">
    <source>
        <dbReference type="ARBA" id="ARBA00022475"/>
    </source>
</evidence>
<dbReference type="RefSeq" id="WP_104935653.1">
    <property type="nucleotide sequence ID" value="NZ_CP021255.1"/>
</dbReference>
<accession>A0A2L1GL15</accession>
<keyword evidence="4" id="KW-1003">Cell membrane</keyword>
<evidence type="ECO:0000256" key="10">
    <source>
        <dbReference type="SAM" id="Phobius"/>
    </source>
</evidence>
<dbReference type="GO" id="GO:1903711">
    <property type="term" value="P:spermidine transmembrane transport"/>
    <property type="evidence" value="ECO:0007669"/>
    <property type="project" value="TreeGrafter"/>
</dbReference>
<evidence type="ECO:0000256" key="2">
    <source>
        <dbReference type="ARBA" id="ARBA00011359"/>
    </source>
</evidence>
<dbReference type="SUPFAM" id="SSF103481">
    <property type="entry name" value="Multidrug resistance efflux transporter EmrE"/>
    <property type="match status" value="1"/>
</dbReference>
<dbReference type="Pfam" id="PF00893">
    <property type="entry name" value="Multi_Drug_Res"/>
    <property type="match status" value="1"/>
</dbReference>
<dbReference type="GO" id="GO:0015199">
    <property type="term" value="F:amino-acid betaine transmembrane transporter activity"/>
    <property type="evidence" value="ECO:0007669"/>
    <property type="project" value="TreeGrafter"/>
</dbReference>
<dbReference type="Proteomes" id="UP000239867">
    <property type="component" value="Chromosome"/>
</dbReference>
<name>A0A2L1GL15_9BACT</name>
<evidence type="ECO:0000313" key="11">
    <source>
        <dbReference type="EMBL" id="AVD70338.1"/>
    </source>
</evidence>
<dbReference type="OrthoDB" id="5465142at2"/>
<dbReference type="InterPro" id="IPR045324">
    <property type="entry name" value="Small_multidrug_res"/>
</dbReference>
<keyword evidence="5" id="KW-0997">Cell inner membrane</keyword>
<feature type="transmembrane region" description="Helical" evidence="10">
    <location>
        <begin position="69"/>
        <end position="90"/>
    </location>
</feature>
<evidence type="ECO:0000256" key="1">
    <source>
        <dbReference type="ARBA" id="ARBA00004429"/>
    </source>
</evidence>
<comment type="subunit">
    <text evidence="2">Forms a complex with MdtJ.</text>
</comment>
<dbReference type="InterPro" id="IPR000390">
    <property type="entry name" value="Small_drug/metabolite_transptr"/>
</dbReference>
<dbReference type="AlphaFoldDB" id="A0A2L1GL15"/>
<reference evidence="11 12" key="1">
    <citation type="journal article" date="2018" name="MBio">
        <title>Insights into the evolution of host association through the isolation and characterization of a novel human periodontal pathobiont, Desulfobulbus oralis.</title>
        <authorList>
            <person name="Cross K.L."/>
            <person name="Chirania P."/>
            <person name="Xiong W."/>
            <person name="Beall C.J."/>
            <person name="Elkins J.G."/>
            <person name="Giannone R.J."/>
            <person name="Griffen A.L."/>
            <person name="Guss A.M."/>
            <person name="Hettich R.L."/>
            <person name="Joshi S.S."/>
            <person name="Mokrzan E.M."/>
            <person name="Martin R.K."/>
            <person name="Zhulin I.B."/>
            <person name="Leys E.J."/>
            <person name="Podar M."/>
        </authorList>
    </citation>
    <scope>NUCLEOTIDE SEQUENCE [LARGE SCALE GENOMIC DNA]</scope>
    <source>
        <strain evidence="11 12">ORNL</strain>
    </source>
</reference>
<dbReference type="GO" id="GO:0015297">
    <property type="term" value="F:antiporter activity"/>
    <property type="evidence" value="ECO:0007669"/>
    <property type="project" value="TreeGrafter"/>
</dbReference>
<keyword evidence="8 10" id="KW-0472">Membrane</keyword>
<dbReference type="GO" id="GO:0031460">
    <property type="term" value="P:glycine betaine transport"/>
    <property type="evidence" value="ECO:0007669"/>
    <property type="project" value="TreeGrafter"/>
</dbReference>
<comment type="similarity">
    <text evidence="9">Belongs to the drug/metabolite transporter (DMT) superfamily. Small multidrug resistance (SMR) (TC 2.A.7.1) family.</text>
</comment>
<evidence type="ECO:0000256" key="5">
    <source>
        <dbReference type="ARBA" id="ARBA00022519"/>
    </source>
</evidence>
<feature type="transmembrane region" description="Helical" evidence="10">
    <location>
        <begin position="96"/>
        <end position="114"/>
    </location>
</feature>
<proteinExistence type="inferred from homology"/>
<evidence type="ECO:0000256" key="3">
    <source>
        <dbReference type="ARBA" id="ARBA00021114"/>
    </source>
</evidence>
<evidence type="ECO:0000256" key="9">
    <source>
        <dbReference type="RuleBase" id="RU003942"/>
    </source>
</evidence>
<dbReference type="Gene3D" id="1.10.3730.20">
    <property type="match status" value="1"/>
</dbReference>
<evidence type="ECO:0000256" key="6">
    <source>
        <dbReference type="ARBA" id="ARBA00022692"/>
    </source>
</evidence>